<dbReference type="Pfam" id="PF13180">
    <property type="entry name" value="PDZ_2"/>
    <property type="match status" value="2"/>
</dbReference>
<keyword evidence="5" id="KW-1185">Reference proteome</keyword>
<reference evidence="4 5" key="1">
    <citation type="submission" date="2024-06" db="EMBL/GenBank/DDBJ databases">
        <title>Chitinophaga defluvii sp. nov., isolated from municipal sewage.</title>
        <authorList>
            <person name="Zhang L."/>
        </authorList>
    </citation>
    <scope>NUCLEOTIDE SEQUENCE [LARGE SCALE GENOMIC DNA]</scope>
    <source>
        <strain evidence="4 5">H8</strain>
    </source>
</reference>
<evidence type="ECO:0000256" key="2">
    <source>
        <dbReference type="SAM" id="SignalP"/>
    </source>
</evidence>
<dbReference type="InterPro" id="IPR036034">
    <property type="entry name" value="PDZ_sf"/>
</dbReference>
<evidence type="ECO:0000256" key="1">
    <source>
        <dbReference type="ARBA" id="ARBA00010541"/>
    </source>
</evidence>
<dbReference type="Proteomes" id="UP001549749">
    <property type="component" value="Unassembled WGS sequence"/>
</dbReference>
<feature type="domain" description="PDZ" evidence="3">
    <location>
        <begin position="117"/>
        <end position="163"/>
    </location>
</feature>
<dbReference type="PROSITE" id="PS50106">
    <property type="entry name" value="PDZ"/>
    <property type="match status" value="2"/>
</dbReference>
<dbReference type="SUPFAM" id="SSF50156">
    <property type="entry name" value="PDZ domain-like"/>
    <property type="match status" value="2"/>
</dbReference>
<comment type="similarity">
    <text evidence="1">Belongs to the peptidase S1C family.</text>
</comment>
<dbReference type="RefSeq" id="WP_354662196.1">
    <property type="nucleotide sequence ID" value="NZ_JBEXAC010000002.1"/>
</dbReference>
<dbReference type="PANTHER" id="PTHR22939:SF129">
    <property type="entry name" value="SERINE PROTEASE HTRA2, MITOCHONDRIAL"/>
    <property type="match status" value="1"/>
</dbReference>
<comment type="caution">
    <text evidence="4">The sequence shown here is derived from an EMBL/GenBank/DDBJ whole genome shotgun (WGS) entry which is preliminary data.</text>
</comment>
<evidence type="ECO:0000313" key="5">
    <source>
        <dbReference type="Proteomes" id="UP001549749"/>
    </source>
</evidence>
<dbReference type="Gene3D" id="2.30.42.10">
    <property type="match status" value="2"/>
</dbReference>
<organism evidence="4 5">
    <name type="scientific">Chitinophaga defluvii</name>
    <dbReference type="NCBI Taxonomy" id="3163343"/>
    <lineage>
        <taxon>Bacteria</taxon>
        <taxon>Pseudomonadati</taxon>
        <taxon>Bacteroidota</taxon>
        <taxon>Chitinophagia</taxon>
        <taxon>Chitinophagales</taxon>
        <taxon>Chitinophagaceae</taxon>
        <taxon>Chitinophaga</taxon>
    </lineage>
</organism>
<evidence type="ECO:0000313" key="4">
    <source>
        <dbReference type="EMBL" id="MET6999632.1"/>
    </source>
</evidence>
<proteinExistence type="inferred from homology"/>
<evidence type="ECO:0000259" key="3">
    <source>
        <dbReference type="PROSITE" id="PS50106"/>
    </source>
</evidence>
<name>A0ABV2T9C6_9BACT</name>
<dbReference type="PANTHER" id="PTHR22939">
    <property type="entry name" value="SERINE PROTEASE FAMILY S1C HTRA-RELATED"/>
    <property type="match status" value="1"/>
</dbReference>
<dbReference type="InterPro" id="IPR001478">
    <property type="entry name" value="PDZ"/>
</dbReference>
<feature type="chain" id="PRO_5047143847" evidence="2">
    <location>
        <begin position="27"/>
        <end position="338"/>
    </location>
</feature>
<feature type="domain" description="PDZ" evidence="3">
    <location>
        <begin position="244"/>
        <end position="320"/>
    </location>
</feature>
<dbReference type="EMBL" id="JBEXAC010000002">
    <property type="protein sequence ID" value="MET6999632.1"/>
    <property type="molecule type" value="Genomic_DNA"/>
</dbReference>
<feature type="signal peptide" evidence="2">
    <location>
        <begin position="1"/>
        <end position="26"/>
    </location>
</feature>
<dbReference type="SMART" id="SM00228">
    <property type="entry name" value="PDZ"/>
    <property type="match status" value="2"/>
</dbReference>
<sequence>MSKLLQRLTLAGITCFALTASSGAWAQDQKKDTLGEFDEIIIKPKGTQNGKVTVEIKDGEVWVDGQKMDNYKDGNISVLRRKVTPVDGNSFSFDMSPHKGMQLFKFPDNGSMLPAGGSAVLGVITEKQEAAGATIKTVAPESAAEKAGLKTGDVITKVNDDKINEPKDLFEKIGTFKPGDKITITYLRNKKPSTATATLGKRDQEEMNQFNMIPRGGQGNNFFDLLPPNRGQDFNDPFERFNGSSQGPKLGLYVQDTEKEEGAAVLEVKPGSVAEKAGFKPADIITQMAGNAVKNAKDVTAAYRENKGKSTITATVKRDGKSQTLEIKIPKKLNTAEL</sequence>
<accession>A0ABV2T9C6</accession>
<keyword evidence="2" id="KW-0732">Signal</keyword>
<protein>
    <submittedName>
        <fullName evidence="4">PDZ domain-containing protein</fullName>
    </submittedName>
</protein>
<gene>
    <name evidence="4" type="ORF">ABR189_19745</name>
</gene>